<evidence type="ECO:0000313" key="2">
    <source>
        <dbReference type="EMBL" id="MBB5049538.1"/>
    </source>
</evidence>
<reference evidence="2 3" key="1">
    <citation type="submission" date="2020-08" db="EMBL/GenBank/DDBJ databases">
        <title>Genomic Encyclopedia of Type Strains, Phase IV (KMG-IV): sequencing the most valuable type-strain genomes for metagenomic binning, comparative biology and taxonomic classification.</title>
        <authorList>
            <person name="Goeker M."/>
        </authorList>
    </citation>
    <scope>NUCLEOTIDE SEQUENCE [LARGE SCALE GENOMIC DNA]</scope>
    <source>
        <strain evidence="2 3">DSM 12706</strain>
    </source>
</reference>
<accession>A0A7W7Z7S3</accession>
<dbReference type="Proteomes" id="UP000542353">
    <property type="component" value="Unassembled WGS sequence"/>
</dbReference>
<evidence type="ECO:0000313" key="3">
    <source>
        <dbReference type="Proteomes" id="UP000542353"/>
    </source>
</evidence>
<protein>
    <submittedName>
        <fullName evidence="2">Uncharacterized protein</fullName>
    </submittedName>
</protein>
<proteinExistence type="predicted"/>
<comment type="caution">
    <text evidence="2">The sequence shown here is derived from an EMBL/GenBank/DDBJ whole genome shotgun (WGS) entry which is preliminary data.</text>
</comment>
<dbReference type="EMBL" id="JACHIH010000039">
    <property type="protein sequence ID" value="MBB5049538.1"/>
    <property type="molecule type" value="Genomic_DNA"/>
</dbReference>
<evidence type="ECO:0000256" key="1">
    <source>
        <dbReference type="SAM" id="MobiDB-lite"/>
    </source>
</evidence>
<organism evidence="2 3">
    <name type="scientific">Rhodopseudomonas rhenobacensis</name>
    <dbReference type="NCBI Taxonomy" id="87461"/>
    <lineage>
        <taxon>Bacteria</taxon>
        <taxon>Pseudomonadati</taxon>
        <taxon>Pseudomonadota</taxon>
        <taxon>Alphaproteobacteria</taxon>
        <taxon>Hyphomicrobiales</taxon>
        <taxon>Nitrobacteraceae</taxon>
        <taxon>Rhodopseudomonas</taxon>
    </lineage>
</organism>
<sequence length="114" mass="11370">MNMPIGVNSCGSTGETSDADASSVAGGIAAGSETVVGGAAAACAIARLGIRVSVAASSSATRDKPARSLDRATHPCSERSIMDDFFLLCRATSASGRANGTSFAFDGLSLPLRD</sequence>
<gene>
    <name evidence="2" type="ORF">HNR60_004318</name>
</gene>
<keyword evidence="3" id="KW-1185">Reference proteome</keyword>
<feature type="region of interest" description="Disordered" evidence="1">
    <location>
        <begin position="1"/>
        <end position="22"/>
    </location>
</feature>
<name>A0A7W7Z7S3_9BRAD</name>
<dbReference type="AlphaFoldDB" id="A0A7W7Z7S3"/>